<dbReference type="GO" id="GO:0016853">
    <property type="term" value="F:isomerase activity"/>
    <property type="evidence" value="ECO:0007669"/>
    <property type="project" value="UniProtKB-KW"/>
</dbReference>
<keyword evidence="8" id="KW-0413">Isomerase</keyword>
<keyword evidence="5" id="KW-0676">Redox-active center</keyword>
<evidence type="ECO:0000256" key="6">
    <source>
        <dbReference type="SAM" id="Phobius"/>
    </source>
</evidence>
<dbReference type="PROSITE" id="PS51352">
    <property type="entry name" value="THIOREDOXIN_2"/>
    <property type="match status" value="1"/>
</dbReference>
<accession>A0ABS2PBZ9</accession>
<keyword evidence="6" id="KW-0472">Membrane</keyword>
<keyword evidence="4" id="KW-1015">Disulfide bond</keyword>
<evidence type="ECO:0000259" key="7">
    <source>
        <dbReference type="PROSITE" id="PS51352"/>
    </source>
</evidence>
<comment type="similarity">
    <text evidence="1">Belongs to the thioredoxin family. DsbA subfamily.</text>
</comment>
<protein>
    <submittedName>
        <fullName evidence="8">Protein-disulfide isomerase</fullName>
    </submittedName>
</protein>
<evidence type="ECO:0000313" key="9">
    <source>
        <dbReference type="Proteomes" id="UP000741863"/>
    </source>
</evidence>
<dbReference type="PANTHER" id="PTHR13887:SF14">
    <property type="entry name" value="DISULFIDE BOND FORMATION PROTEIN D"/>
    <property type="match status" value="1"/>
</dbReference>
<evidence type="ECO:0000256" key="1">
    <source>
        <dbReference type="ARBA" id="ARBA00005791"/>
    </source>
</evidence>
<dbReference type="Gene3D" id="3.40.30.10">
    <property type="entry name" value="Glutaredoxin"/>
    <property type="match status" value="1"/>
</dbReference>
<dbReference type="EMBL" id="JAFBEC010000005">
    <property type="protein sequence ID" value="MBM7632925.1"/>
    <property type="molecule type" value="Genomic_DNA"/>
</dbReference>
<reference evidence="8 9" key="1">
    <citation type="submission" date="2021-01" db="EMBL/GenBank/DDBJ databases">
        <title>Genomic Encyclopedia of Type Strains, Phase IV (KMG-IV): sequencing the most valuable type-strain genomes for metagenomic binning, comparative biology and taxonomic classification.</title>
        <authorList>
            <person name="Goeker M."/>
        </authorList>
    </citation>
    <scope>NUCLEOTIDE SEQUENCE [LARGE SCALE GENOMIC DNA]</scope>
    <source>
        <strain evidence="8 9">DSM 25540</strain>
    </source>
</reference>
<evidence type="ECO:0000256" key="3">
    <source>
        <dbReference type="ARBA" id="ARBA00023002"/>
    </source>
</evidence>
<dbReference type="InterPro" id="IPR013766">
    <property type="entry name" value="Thioredoxin_domain"/>
</dbReference>
<name>A0ABS2PBZ9_9BACL</name>
<evidence type="ECO:0000256" key="4">
    <source>
        <dbReference type="ARBA" id="ARBA00023157"/>
    </source>
</evidence>
<dbReference type="Pfam" id="PF13462">
    <property type="entry name" value="Thioredoxin_4"/>
    <property type="match status" value="1"/>
</dbReference>
<evidence type="ECO:0000256" key="2">
    <source>
        <dbReference type="ARBA" id="ARBA00022729"/>
    </source>
</evidence>
<proteinExistence type="inferred from homology"/>
<gene>
    <name evidence="8" type="ORF">JOD17_002019</name>
</gene>
<keyword evidence="3" id="KW-0560">Oxidoreductase</keyword>
<dbReference type="InterPro" id="IPR036249">
    <property type="entry name" value="Thioredoxin-like_sf"/>
</dbReference>
<keyword evidence="2" id="KW-0732">Signal</keyword>
<feature type="domain" description="Thioredoxin" evidence="7">
    <location>
        <begin position="10"/>
        <end position="213"/>
    </location>
</feature>
<organism evidence="8 9">
    <name type="scientific">Geomicrobium sediminis</name>
    <dbReference type="NCBI Taxonomy" id="1347788"/>
    <lineage>
        <taxon>Bacteria</taxon>
        <taxon>Bacillati</taxon>
        <taxon>Bacillota</taxon>
        <taxon>Bacilli</taxon>
        <taxon>Bacillales</taxon>
        <taxon>Geomicrobium</taxon>
    </lineage>
</organism>
<keyword evidence="6" id="KW-1133">Transmembrane helix</keyword>
<evidence type="ECO:0000313" key="8">
    <source>
        <dbReference type="EMBL" id="MBM7632925.1"/>
    </source>
</evidence>
<dbReference type="RefSeq" id="WP_204697401.1">
    <property type="nucleotide sequence ID" value="NZ_JAFBEC010000005.1"/>
</dbReference>
<evidence type="ECO:0000256" key="5">
    <source>
        <dbReference type="ARBA" id="ARBA00023284"/>
    </source>
</evidence>
<dbReference type="InterPro" id="IPR012336">
    <property type="entry name" value="Thioredoxin-like_fold"/>
</dbReference>
<sequence length="213" mass="24182">MKYLVSVTIAVAVLVIAGFYFFYPGSQDTMEQIEVATQPTLGEEEAEVTIIEFGDYKCPACKVWDETVFQQLKDDYIENGQANFAFINAPFHGAESMLAALASESVWHNHPEAFWEYHEALYHAQPEAAGHDAQWVTVDELLRVAAEDVDQEIDLEVLTNDLLDQTYSEQVEEDIEHVQEHDIQLTPTIVINGHVIEDPFDYEEIVETIEAEL</sequence>
<dbReference type="Proteomes" id="UP000741863">
    <property type="component" value="Unassembled WGS sequence"/>
</dbReference>
<feature type="transmembrane region" description="Helical" evidence="6">
    <location>
        <begin position="6"/>
        <end position="23"/>
    </location>
</feature>
<keyword evidence="9" id="KW-1185">Reference proteome</keyword>
<keyword evidence="6" id="KW-0812">Transmembrane</keyword>
<comment type="caution">
    <text evidence="8">The sequence shown here is derived from an EMBL/GenBank/DDBJ whole genome shotgun (WGS) entry which is preliminary data.</text>
</comment>
<dbReference type="PANTHER" id="PTHR13887">
    <property type="entry name" value="GLUTATHIONE S-TRANSFERASE KAPPA"/>
    <property type="match status" value="1"/>
</dbReference>
<dbReference type="SUPFAM" id="SSF52833">
    <property type="entry name" value="Thioredoxin-like"/>
    <property type="match status" value="1"/>
</dbReference>